<protein>
    <submittedName>
        <fullName evidence="1">Metallopeptidase ImmA</fullName>
        <ecNumber evidence="1">3.4.-.-</ecNumber>
    </submittedName>
</protein>
<dbReference type="Gene3D" id="1.10.10.2910">
    <property type="match status" value="1"/>
</dbReference>
<evidence type="ECO:0000313" key="2">
    <source>
        <dbReference type="Proteomes" id="UP000789738"/>
    </source>
</evidence>
<keyword evidence="1" id="KW-0378">Hydrolase</keyword>
<organism evidence="1 2">
    <name type="scientific">Clostridium neonatale</name>
    <dbReference type="NCBI Taxonomy" id="137838"/>
    <lineage>
        <taxon>Bacteria</taxon>
        <taxon>Bacillati</taxon>
        <taxon>Bacillota</taxon>
        <taxon>Clostridia</taxon>
        <taxon>Eubacteriales</taxon>
        <taxon>Clostridiaceae</taxon>
        <taxon>Clostridium</taxon>
    </lineage>
</organism>
<dbReference type="RefSeq" id="WP_317076784.1">
    <property type="nucleotide sequence ID" value="NZ_CAKJVE010000004.1"/>
</dbReference>
<evidence type="ECO:0000313" key="1">
    <source>
        <dbReference type="EMBL" id="CAG9703947.1"/>
    </source>
</evidence>
<dbReference type="EMBL" id="CAKJVE010000004">
    <property type="protein sequence ID" value="CAG9703947.1"/>
    <property type="molecule type" value="Genomic_DNA"/>
</dbReference>
<proteinExistence type="predicted"/>
<dbReference type="EC" id="3.4.-.-" evidence="1"/>
<accession>A0AA86JCZ6</accession>
<dbReference type="InterPro" id="IPR010359">
    <property type="entry name" value="IrrE_HExxH"/>
</dbReference>
<name>A0AA86JCZ6_9CLOT</name>
<comment type="caution">
    <text evidence="1">The sequence shown here is derived from an EMBL/GenBank/DDBJ whole genome shotgun (WGS) entry which is preliminary data.</text>
</comment>
<dbReference type="Proteomes" id="UP000789738">
    <property type="component" value="Unassembled WGS sequence"/>
</dbReference>
<reference evidence="1" key="1">
    <citation type="submission" date="2021-10" db="EMBL/GenBank/DDBJ databases">
        <authorList>
            <person name="Mesa V."/>
        </authorList>
    </citation>
    <scope>NUCLEOTIDE SEQUENCE</scope>
    <source>
        <strain evidence="1">CC3_PB</strain>
    </source>
</reference>
<sequence>MNREYIKREVNRLKKKYKTSDPKIIALGEDIQLVYSPLTIWGMYTYLNKSKIIFVNSLLSETNQNIVLKHELGHAIFHPKSECFFSDSSNYLSKIKIEYEANLFLAELSIDDIDAIELNGYSIDQLASKFNVPKEIVKLKFNIR</sequence>
<gene>
    <name evidence="1" type="primary">immA</name>
    <name evidence="1" type="ORF">CNEO_40872</name>
</gene>
<dbReference type="Pfam" id="PF06114">
    <property type="entry name" value="Peptidase_M78"/>
    <property type="match status" value="1"/>
</dbReference>
<dbReference type="AlphaFoldDB" id="A0AA86JCZ6"/>
<dbReference type="GO" id="GO:0016787">
    <property type="term" value="F:hydrolase activity"/>
    <property type="evidence" value="ECO:0007669"/>
    <property type="project" value="UniProtKB-KW"/>
</dbReference>